<dbReference type="CDD" id="cd14287">
    <property type="entry name" value="UBA_At3g58460_like"/>
    <property type="match status" value="1"/>
</dbReference>
<evidence type="ECO:0000256" key="4">
    <source>
        <dbReference type="ARBA" id="ARBA00023136"/>
    </source>
</evidence>
<keyword evidence="8" id="KW-1185">Reference proteome</keyword>
<dbReference type="Pfam" id="PF01694">
    <property type="entry name" value="Rhomboid"/>
    <property type="match status" value="1"/>
</dbReference>
<feature type="transmembrane region" description="Helical" evidence="5">
    <location>
        <begin position="137"/>
        <end position="158"/>
    </location>
</feature>
<keyword evidence="2 5" id="KW-0812">Transmembrane</keyword>
<dbReference type="PANTHER" id="PTHR11009">
    <property type="entry name" value="DER1-LIKE PROTEIN, DERLIN"/>
    <property type="match status" value="1"/>
</dbReference>
<comment type="subcellular location">
    <subcellularLocation>
        <location evidence="1">Membrane</location>
        <topology evidence="1">Multi-pass membrane protein</topology>
    </subcellularLocation>
</comment>
<keyword evidence="4 5" id="KW-0472">Membrane</keyword>
<dbReference type="AlphaFoldDB" id="A0AAV6NWR4"/>
<organism evidence="7 8">
    <name type="scientific">Cucurbita argyrosperma subsp. sororia</name>
    <dbReference type="NCBI Taxonomy" id="37648"/>
    <lineage>
        <taxon>Eukaryota</taxon>
        <taxon>Viridiplantae</taxon>
        <taxon>Streptophyta</taxon>
        <taxon>Embryophyta</taxon>
        <taxon>Tracheophyta</taxon>
        <taxon>Spermatophyta</taxon>
        <taxon>Magnoliopsida</taxon>
        <taxon>eudicotyledons</taxon>
        <taxon>Gunneridae</taxon>
        <taxon>Pentapetalae</taxon>
        <taxon>rosids</taxon>
        <taxon>fabids</taxon>
        <taxon>Cucurbitales</taxon>
        <taxon>Cucurbitaceae</taxon>
        <taxon>Cucurbiteae</taxon>
        <taxon>Cucurbita</taxon>
    </lineage>
</organism>
<gene>
    <name evidence="7" type="primary">RBL15</name>
    <name evidence="7" type="ORF">SDJN03_04111</name>
</gene>
<evidence type="ECO:0000259" key="6">
    <source>
        <dbReference type="PROSITE" id="PS50030"/>
    </source>
</evidence>
<evidence type="ECO:0000256" key="1">
    <source>
        <dbReference type="ARBA" id="ARBA00004141"/>
    </source>
</evidence>
<feature type="transmembrane region" description="Helical" evidence="5">
    <location>
        <begin position="186"/>
        <end position="206"/>
    </location>
</feature>
<reference evidence="7 8" key="1">
    <citation type="journal article" date="2021" name="Hortic Res">
        <title>The domestication of Cucurbita argyrosperma as revealed by the genome of its wild relative.</title>
        <authorList>
            <person name="Barrera-Redondo J."/>
            <person name="Sanchez-de la Vega G."/>
            <person name="Aguirre-Liguori J.A."/>
            <person name="Castellanos-Morales G."/>
            <person name="Gutierrez-Guerrero Y.T."/>
            <person name="Aguirre-Dugua X."/>
            <person name="Aguirre-Planter E."/>
            <person name="Tenaillon M.I."/>
            <person name="Lira-Saade R."/>
            <person name="Eguiarte L.E."/>
        </authorList>
    </citation>
    <scope>NUCLEOTIDE SEQUENCE [LARGE SCALE GENOMIC DNA]</scope>
    <source>
        <strain evidence="7">JBR-2021</strain>
    </source>
</reference>
<dbReference type="GO" id="GO:0016020">
    <property type="term" value="C:membrane"/>
    <property type="evidence" value="ECO:0007669"/>
    <property type="project" value="UniProtKB-SubCell"/>
</dbReference>
<comment type="caution">
    <text evidence="7">The sequence shown here is derived from an EMBL/GenBank/DDBJ whole genome shotgun (WGS) entry which is preliminary data.</text>
</comment>
<protein>
    <submittedName>
        <fullName evidence="7">Rhomboid-like protein 15</fullName>
    </submittedName>
</protein>
<dbReference type="FunFam" id="1.20.1540.10:FF:000008">
    <property type="entry name" value="RHOMBOID-like protein 13"/>
    <property type="match status" value="1"/>
</dbReference>
<feature type="transmembrane region" description="Helical" evidence="5">
    <location>
        <begin position="27"/>
        <end position="48"/>
    </location>
</feature>
<feature type="transmembrane region" description="Helical" evidence="5">
    <location>
        <begin position="163"/>
        <end position="180"/>
    </location>
</feature>
<keyword evidence="3 5" id="KW-1133">Transmembrane helix</keyword>
<evidence type="ECO:0000256" key="5">
    <source>
        <dbReference type="SAM" id="Phobius"/>
    </source>
</evidence>
<sequence>MIMQVLNLNALITIVGMTKKLGKGDFLIVRSIGVQSLLHGLVPVFFFIQPATIPMSVGQGLWVQRLVQDTHRVWAYGQRSWVYKDEPTRFELFQVASRTLWTCFSTKSREFPTNRMRSNIVTEAGLPTRVGQWWEGIPFFTSAIMIICGTIYLVCLLVGYDSFVEICFLPVAILSQFQVYRIFTSVLFHGSLLHVLFNMLALVPLGSELERIMGSIRMLYLTILLAISNAIIHLFIAVVMAHNPLHHYDNPMNECAIGFSGILFSLIVIETSLSGIQSRSVFGLFNVPAQWYVWILLVVFQLLMTNVSFLGHLCGIVSGFAYTYGLLNFLLPGTSFYSAMESSSLLSSCVRRPKFILCTGGNPSAQLPTYSGQNTVTNGLAFPNVWRNLSSWMPRRDVVTEPQQDSRFPGRGRTLGSVQNQTVPVDDSEFNLQTRLLDMSAADHQSSDGRQNNTAVVDRATPIQNQRPVAFDAAIQKLVSMGFEKTQVEVALAAADGDVNIAVEILMSQKE</sequence>
<dbReference type="Pfam" id="PF00627">
    <property type="entry name" value="UBA"/>
    <property type="match status" value="1"/>
</dbReference>
<dbReference type="InterPro" id="IPR022764">
    <property type="entry name" value="Peptidase_S54_rhomboid_dom"/>
</dbReference>
<evidence type="ECO:0000313" key="8">
    <source>
        <dbReference type="Proteomes" id="UP000685013"/>
    </source>
</evidence>
<feature type="transmembrane region" description="Helical" evidence="5">
    <location>
        <begin position="218"/>
        <end position="239"/>
    </location>
</feature>
<dbReference type="PROSITE" id="PS50030">
    <property type="entry name" value="UBA"/>
    <property type="match status" value="1"/>
</dbReference>
<dbReference type="EMBL" id="JAGKQH010000003">
    <property type="protein sequence ID" value="KAG6603502.1"/>
    <property type="molecule type" value="Genomic_DNA"/>
</dbReference>
<feature type="transmembrane region" description="Helical" evidence="5">
    <location>
        <begin position="281"/>
        <end position="303"/>
    </location>
</feature>
<proteinExistence type="predicted"/>
<accession>A0AAV6NWR4</accession>
<feature type="non-terminal residue" evidence="7">
    <location>
        <position position="1"/>
    </location>
</feature>
<name>A0AAV6NWR4_9ROSI</name>
<evidence type="ECO:0000256" key="2">
    <source>
        <dbReference type="ARBA" id="ARBA00022692"/>
    </source>
</evidence>
<dbReference type="GO" id="GO:0004252">
    <property type="term" value="F:serine-type endopeptidase activity"/>
    <property type="evidence" value="ECO:0007669"/>
    <property type="project" value="InterPro"/>
</dbReference>
<dbReference type="SMART" id="SM00165">
    <property type="entry name" value="UBA"/>
    <property type="match status" value="1"/>
</dbReference>
<dbReference type="InterPro" id="IPR015940">
    <property type="entry name" value="UBA"/>
</dbReference>
<feature type="domain" description="UBA" evidence="6">
    <location>
        <begin position="463"/>
        <end position="509"/>
    </location>
</feature>
<evidence type="ECO:0000256" key="3">
    <source>
        <dbReference type="ARBA" id="ARBA00022989"/>
    </source>
</evidence>
<dbReference type="Proteomes" id="UP000685013">
    <property type="component" value="Chromosome 3"/>
</dbReference>
<evidence type="ECO:0000313" key="7">
    <source>
        <dbReference type="EMBL" id="KAG6603502.1"/>
    </source>
</evidence>
<feature type="transmembrane region" description="Helical" evidence="5">
    <location>
        <begin position="309"/>
        <end position="331"/>
    </location>
</feature>
<feature type="transmembrane region" description="Helical" evidence="5">
    <location>
        <begin position="251"/>
        <end position="269"/>
    </location>
</feature>